<keyword evidence="1" id="KW-0732">Signal</keyword>
<dbReference type="AlphaFoldDB" id="A0A940YHS3"/>
<feature type="signal peptide" evidence="1">
    <location>
        <begin position="1"/>
        <end position="22"/>
    </location>
</feature>
<dbReference type="RefSeq" id="WP_210801492.1">
    <property type="nucleotide sequence ID" value="NZ_JAGQDE010000005.1"/>
</dbReference>
<name>A0A940YHS3_9BURK</name>
<gene>
    <name evidence="2" type="ORF">KAK06_08420</name>
</gene>
<keyword evidence="3" id="KW-1185">Reference proteome</keyword>
<evidence type="ECO:0000256" key="1">
    <source>
        <dbReference type="SAM" id="SignalP"/>
    </source>
</evidence>
<reference evidence="2" key="1">
    <citation type="submission" date="2021-04" db="EMBL/GenBank/DDBJ databases">
        <title>The genome sequence of Ideonella sp. 4Y11.</title>
        <authorList>
            <person name="Liu Y."/>
        </authorList>
    </citation>
    <scope>NUCLEOTIDE SEQUENCE</scope>
    <source>
        <strain evidence="2">4Y11</strain>
    </source>
</reference>
<accession>A0A940YHS3</accession>
<evidence type="ECO:0000313" key="2">
    <source>
        <dbReference type="EMBL" id="MBQ0958982.1"/>
    </source>
</evidence>
<comment type="caution">
    <text evidence="2">The sequence shown here is derived from an EMBL/GenBank/DDBJ whole genome shotgun (WGS) entry which is preliminary data.</text>
</comment>
<protein>
    <submittedName>
        <fullName evidence="2">Uncharacterized protein</fullName>
    </submittedName>
</protein>
<evidence type="ECO:0000313" key="3">
    <source>
        <dbReference type="Proteomes" id="UP000678374"/>
    </source>
</evidence>
<organism evidence="2 3">
    <name type="scientific">Ideonella aquatica</name>
    <dbReference type="NCBI Taxonomy" id="2824119"/>
    <lineage>
        <taxon>Bacteria</taxon>
        <taxon>Pseudomonadati</taxon>
        <taxon>Pseudomonadota</taxon>
        <taxon>Betaproteobacteria</taxon>
        <taxon>Burkholderiales</taxon>
        <taxon>Sphaerotilaceae</taxon>
        <taxon>Ideonella</taxon>
    </lineage>
</organism>
<feature type="chain" id="PRO_5037635451" evidence="1">
    <location>
        <begin position="23"/>
        <end position="176"/>
    </location>
</feature>
<dbReference type="Proteomes" id="UP000678374">
    <property type="component" value="Unassembled WGS sequence"/>
</dbReference>
<sequence length="176" mass="18626">MRLLTRRLFTALLAAVPLWAAATPIDLAYNAANTGPAYAWRLDAVRVSADGRKLQVRTQPVGSLPGGMINLGTYPWWITLVAYDQGAGRTGNGDRWRGNAALPAPTGRWATVATLAPGSSTVYRVQPIATGGIVRGLPGVTWSGTVQGTLTTDGTRGPLDASHLVDFDLHIVGDQH</sequence>
<dbReference type="EMBL" id="JAGQDE010000005">
    <property type="protein sequence ID" value="MBQ0958982.1"/>
    <property type="molecule type" value="Genomic_DNA"/>
</dbReference>
<proteinExistence type="predicted"/>